<dbReference type="EMBL" id="JQIF01000059">
    <property type="protein sequence ID" value="KGJ52604.1"/>
    <property type="molecule type" value="Genomic_DNA"/>
</dbReference>
<dbReference type="InterPro" id="IPR051088">
    <property type="entry name" value="PTS_Sugar-EIIC/EIIB"/>
</dbReference>
<keyword evidence="4 8" id="KW-0762">Sugar transport</keyword>
<evidence type="ECO:0000256" key="9">
    <source>
        <dbReference type="SAM" id="Phobius"/>
    </source>
</evidence>
<dbReference type="RefSeq" id="WP_009588697.1">
    <property type="nucleotide sequence ID" value="NZ_CAXUJB010000011.1"/>
</dbReference>
<dbReference type="GO" id="GO:1902815">
    <property type="term" value="P:N,N'-diacetylchitobiose import"/>
    <property type="evidence" value="ECO:0007669"/>
    <property type="project" value="TreeGrafter"/>
</dbReference>
<evidence type="ECO:0000313" key="11">
    <source>
        <dbReference type="EMBL" id="KGJ52604.1"/>
    </source>
</evidence>
<feature type="transmembrane region" description="Helical" evidence="9">
    <location>
        <begin position="363"/>
        <end position="381"/>
    </location>
</feature>
<evidence type="ECO:0000256" key="5">
    <source>
        <dbReference type="ARBA" id="ARBA00022692"/>
    </source>
</evidence>
<keyword evidence="3 8" id="KW-1003">Cell membrane</keyword>
<keyword evidence="7 8" id="KW-0472">Membrane</keyword>
<proteinExistence type="predicted"/>
<keyword evidence="5 9" id="KW-0812">Transmembrane</keyword>
<dbReference type="Pfam" id="PF02378">
    <property type="entry name" value="PTS_EIIC"/>
    <property type="match status" value="1"/>
</dbReference>
<feature type="domain" description="PTS EIIC type-3" evidence="10">
    <location>
        <begin position="9"/>
        <end position="404"/>
    </location>
</feature>
<evidence type="ECO:0000256" key="2">
    <source>
        <dbReference type="ARBA" id="ARBA00022448"/>
    </source>
</evidence>
<evidence type="ECO:0000256" key="6">
    <source>
        <dbReference type="ARBA" id="ARBA00022989"/>
    </source>
</evidence>
<protein>
    <recommendedName>
        <fullName evidence="8">Permease IIC component</fullName>
    </recommendedName>
</protein>
<evidence type="ECO:0000256" key="8">
    <source>
        <dbReference type="PIRNR" id="PIRNR006351"/>
    </source>
</evidence>
<dbReference type="Proteomes" id="UP000030008">
    <property type="component" value="Unassembled WGS sequence"/>
</dbReference>
<reference evidence="11 12" key="1">
    <citation type="submission" date="2014-08" db="EMBL/GenBank/DDBJ databases">
        <title>Clostridium innocuum, an unnegligible vancomycin-resistant pathogen causing extra-intestinal infections.</title>
        <authorList>
            <person name="Feng Y."/>
            <person name="Chiu C.-H."/>
        </authorList>
    </citation>
    <scope>NUCLEOTIDE SEQUENCE [LARGE SCALE GENOMIC DNA]</scope>
    <source>
        <strain evidence="11 12">AN88</strain>
    </source>
</reference>
<gene>
    <name evidence="11" type="ORF">CIAN88_13765</name>
</gene>
<evidence type="ECO:0000256" key="4">
    <source>
        <dbReference type="ARBA" id="ARBA00022597"/>
    </source>
</evidence>
<comment type="function">
    <text evidence="8">The phosphoenolpyruvate-dependent sugar phosphotransferase system (PTS), a major carbohydrate active -transport system, catalyzes the phosphorylation of incoming sugar substrates concomitant with their translocation across the cell membrane.</text>
</comment>
<dbReference type="AlphaFoldDB" id="A0A099I3Q3"/>
<feature type="transmembrane region" description="Helical" evidence="9">
    <location>
        <begin position="32"/>
        <end position="52"/>
    </location>
</feature>
<keyword evidence="6 9" id="KW-1133">Transmembrane helix</keyword>
<evidence type="ECO:0000256" key="3">
    <source>
        <dbReference type="ARBA" id="ARBA00022475"/>
    </source>
</evidence>
<feature type="transmembrane region" description="Helical" evidence="9">
    <location>
        <begin position="387"/>
        <end position="405"/>
    </location>
</feature>
<organism evidence="11 12">
    <name type="scientific">Clostridium innocuum</name>
    <dbReference type="NCBI Taxonomy" id="1522"/>
    <lineage>
        <taxon>Bacteria</taxon>
        <taxon>Bacillati</taxon>
        <taxon>Bacillota</taxon>
        <taxon>Clostridia</taxon>
        <taxon>Eubacteriales</taxon>
        <taxon>Clostridiaceae</taxon>
        <taxon>Clostridium</taxon>
    </lineage>
</organism>
<sequence>MFDKFEAFMNKYLTPIANKMDKQVHLSAIKKAMVAMTPLLIIGSFCLIPEAIPNMIGTENPISQWITANLDIIYIPFNVGMSLMSLYVTAIIAYHLANSYKLDVPGCMSMGIIAFLMMAVEYTEDGGISGTYLGTKGLFAAMFATIIAVELYRWCIKKHFTIKMPESVPDFVSRSFEMIPISVIVIGFFLIIRVVCVNVFETIPPMIFTNLLAPLVGSMDNPLAFTFLQMMSCLLFFFGIHPSVLSPITSPISTQFLADNIANYKAHLPLEHFYTGGAISAFANFTGTGVTFGLVFWCIFSKAAAQKKIGRVALIPALFGINEPILFGAPIVLNPLFFIPYVIGGAILGTFPHWLMDMGLLDMPVFNPPYVGVFLEGYLVNLDWRTIVVNAIQMLGSIALWYPFFKLYEKRELENEKAVEAQKSAISAEDEALLNDLDLDF</sequence>
<evidence type="ECO:0000313" key="12">
    <source>
        <dbReference type="Proteomes" id="UP000030008"/>
    </source>
</evidence>
<feature type="transmembrane region" description="Helical" evidence="9">
    <location>
        <begin position="312"/>
        <end position="332"/>
    </location>
</feature>
<evidence type="ECO:0000256" key="7">
    <source>
        <dbReference type="ARBA" id="ARBA00023136"/>
    </source>
</evidence>
<dbReference type="NCBIfam" id="TIGR00410">
    <property type="entry name" value="lacE"/>
    <property type="match status" value="1"/>
</dbReference>
<dbReference type="InterPro" id="IPR003352">
    <property type="entry name" value="PTS_EIIC"/>
</dbReference>
<evidence type="ECO:0000259" key="10">
    <source>
        <dbReference type="PROSITE" id="PS51105"/>
    </source>
</evidence>
<dbReference type="GO" id="GO:0005886">
    <property type="term" value="C:plasma membrane"/>
    <property type="evidence" value="ECO:0007669"/>
    <property type="project" value="UniProtKB-SubCell"/>
</dbReference>
<dbReference type="GO" id="GO:0008982">
    <property type="term" value="F:protein-N(PI)-phosphohistidine-sugar phosphotransferase activity"/>
    <property type="evidence" value="ECO:0007669"/>
    <property type="project" value="UniProtKB-UniRule"/>
</dbReference>
<dbReference type="InterPro" id="IPR004501">
    <property type="entry name" value="PTS_EIIC_3"/>
</dbReference>
<comment type="caution">
    <text evidence="11">The sequence shown here is derived from an EMBL/GenBank/DDBJ whole genome shotgun (WGS) entry which is preliminary data.</text>
</comment>
<evidence type="ECO:0000256" key="1">
    <source>
        <dbReference type="ARBA" id="ARBA00004651"/>
    </source>
</evidence>
<comment type="subcellular location">
    <subcellularLocation>
        <location evidence="1">Cell membrane</location>
        <topology evidence="1">Multi-pass membrane protein</topology>
    </subcellularLocation>
</comment>
<dbReference type="PROSITE" id="PS51105">
    <property type="entry name" value="PTS_EIIC_TYPE_3"/>
    <property type="match status" value="1"/>
</dbReference>
<feature type="transmembrane region" description="Helical" evidence="9">
    <location>
        <begin position="278"/>
        <end position="300"/>
    </location>
</feature>
<dbReference type="PANTHER" id="PTHR33989">
    <property type="match status" value="1"/>
</dbReference>
<dbReference type="PIRSF" id="PIRSF006351">
    <property type="entry name" value="PTS_EIIC-Cellobiose"/>
    <property type="match status" value="1"/>
</dbReference>
<keyword evidence="2 8" id="KW-0813">Transport</keyword>
<name>A0A099I3Q3_CLOIN</name>
<feature type="transmembrane region" description="Helical" evidence="9">
    <location>
        <begin position="72"/>
        <end position="95"/>
    </location>
</feature>
<feature type="transmembrane region" description="Helical" evidence="9">
    <location>
        <begin position="176"/>
        <end position="200"/>
    </location>
</feature>
<accession>A0A099I3Q3</accession>
<dbReference type="InterPro" id="IPR004796">
    <property type="entry name" value="PTS_IIC_cello"/>
</dbReference>
<dbReference type="GO" id="GO:0009401">
    <property type="term" value="P:phosphoenolpyruvate-dependent sugar phosphotransferase system"/>
    <property type="evidence" value="ECO:0007669"/>
    <property type="project" value="InterPro"/>
</dbReference>
<feature type="transmembrane region" description="Helical" evidence="9">
    <location>
        <begin position="132"/>
        <end position="155"/>
    </location>
</feature>
<dbReference type="PANTHER" id="PTHR33989:SF4">
    <property type="entry name" value="PTS SYSTEM N,N'-DIACETYLCHITOBIOSE-SPECIFIC EIIC COMPONENT"/>
    <property type="match status" value="1"/>
</dbReference>